<evidence type="ECO:0000256" key="10">
    <source>
        <dbReference type="SAM" id="SignalP"/>
    </source>
</evidence>
<accession>A0A0B1PF57</accession>
<dbReference type="Pfam" id="PF13639">
    <property type="entry name" value="zf-RING_2"/>
    <property type="match status" value="1"/>
</dbReference>
<evidence type="ECO:0000256" key="4">
    <source>
        <dbReference type="ARBA" id="ARBA00022771"/>
    </source>
</evidence>
<evidence type="ECO:0000313" key="13">
    <source>
        <dbReference type="Proteomes" id="UP000030854"/>
    </source>
</evidence>
<keyword evidence="6 9" id="KW-1133">Transmembrane helix</keyword>
<dbReference type="EMBL" id="JNVN01000354">
    <property type="protein sequence ID" value="KHJ35546.1"/>
    <property type="molecule type" value="Genomic_DNA"/>
</dbReference>
<feature type="chain" id="PRO_5002059596" evidence="10">
    <location>
        <begin position="19"/>
        <end position="486"/>
    </location>
</feature>
<comment type="caution">
    <text evidence="12">The sequence shown here is derived from an EMBL/GenBank/DDBJ whole genome shotgun (WGS) entry which is preliminary data.</text>
</comment>
<evidence type="ECO:0000256" key="1">
    <source>
        <dbReference type="ARBA" id="ARBA00004370"/>
    </source>
</evidence>
<reference evidence="12 13" key="1">
    <citation type="journal article" date="2014" name="BMC Genomics">
        <title>Adaptive genomic structural variation in the grape powdery mildew pathogen, Erysiphe necator.</title>
        <authorList>
            <person name="Jones L."/>
            <person name="Riaz S."/>
            <person name="Morales-Cruz A."/>
            <person name="Amrine K.C."/>
            <person name="McGuire B."/>
            <person name="Gubler W.D."/>
            <person name="Walker M.A."/>
            <person name="Cantu D."/>
        </authorList>
    </citation>
    <scope>NUCLEOTIDE SEQUENCE [LARGE SCALE GENOMIC DNA]</scope>
    <source>
        <strain evidence="13">c</strain>
    </source>
</reference>
<gene>
    <name evidence="12" type="ORF">EV44_g0376</name>
</gene>
<dbReference type="Gene3D" id="3.30.40.10">
    <property type="entry name" value="Zinc/RING finger domain, C3HC4 (zinc finger)"/>
    <property type="match status" value="1"/>
</dbReference>
<evidence type="ECO:0000256" key="2">
    <source>
        <dbReference type="ARBA" id="ARBA00022692"/>
    </source>
</evidence>
<dbReference type="HOGENOM" id="CLU_008264_1_0_1"/>
<keyword evidence="4 8" id="KW-0863">Zinc-finger</keyword>
<keyword evidence="10" id="KW-0732">Signal</keyword>
<dbReference type="InterPro" id="IPR013083">
    <property type="entry name" value="Znf_RING/FYVE/PHD"/>
</dbReference>
<feature type="signal peptide" evidence="10">
    <location>
        <begin position="1"/>
        <end position="18"/>
    </location>
</feature>
<comment type="subcellular location">
    <subcellularLocation>
        <location evidence="1">Membrane</location>
    </subcellularLocation>
</comment>
<dbReference type="GO" id="GO:0008270">
    <property type="term" value="F:zinc ion binding"/>
    <property type="evidence" value="ECO:0007669"/>
    <property type="project" value="UniProtKB-KW"/>
</dbReference>
<feature type="domain" description="RING-type" evidence="11">
    <location>
        <begin position="328"/>
        <end position="370"/>
    </location>
</feature>
<dbReference type="GO" id="GO:0016020">
    <property type="term" value="C:membrane"/>
    <property type="evidence" value="ECO:0007669"/>
    <property type="project" value="UniProtKB-SubCell"/>
</dbReference>
<dbReference type="SUPFAM" id="SSF57850">
    <property type="entry name" value="RING/U-box"/>
    <property type="match status" value="1"/>
</dbReference>
<evidence type="ECO:0000256" key="7">
    <source>
        <dbReference type="ARBA" id="ARBA00023136"/>
    </source>
</evidence>
<dbReference type="Proteomes" id="UP000030854">
    <property type="component" value="Unassembled WGS sequence"/>
</dbReference>
<keyword evidence="3" id="KW-0479">Metal-binding</keyword>
<evidence type="ECO:0000256" key="3">
    <source>
        <dbReference type="ARBA" id="ARBA00022723"/>
    </source>
</evidence>
<evidence type="ECO:0000256" key="8">
    <source>
        <dbReference type="PROSITE-ProRule" id="PRU00175"/>
    </source>
</evidence>
<keyword evidence="13" id="KW-1185">Reference proteome</keyword>
<organism evidence="12 13">
    <name type="scientific">Uncinula necator</name>
    <name type="common">Grape powdery mildew</name>
    <dbReference type="NCBI Taxonomy" id="52586"/>
    <lineage>
        <taxon>Eukaryota</taxon>
        <taxon>Fungi</taxon>
        <taxon>Dikarya</taxon>
        <taxon>Ascomycota</taxon>
        <taxon>Pezizomycotina</taxon>
        <taxon>Leotiomycetes</taxon>
        <taxon>Erysiphales</taxon>
        <taxon>Erysiphaceae</taxon>
        <taxon>Erysiphe</taxon>
    </lineage>
</organism>
<protein>
    <submittedName>
        <fullName evidence="12">Putative ring finger domain protein</fullName>
    </submittedName>
</protein>
<dbReference type="AlphaFoldDB" id="A0A0B1PF57"/>
<evidence type="ECO:0000313" key="12">
    <source>
        <dbReference type="EMBL" id="KHJ35546.1"/>
    </source>
</evidence>
<dbReference type="STRING" id="52586.A0A0B1PF57"/>
<sequence>MLHSIFVLLLVSIIITSAQYIGATNDTLPEQETKSAFLLRLNGGALLEEKSYVVVPLTVAAGKGQSAVAIATYNIQGNFNIDYPVGNLTSSDIVFISCDSTNAVGNATEIVKNAAAQNPQAIVLFSYNSDACNHSGDFNYQSIYSLTTNGDTNDLISIASSPSELNDPIRAIISPNTSNGIGTPVMDTNNEGGPAPTTAVAMSILYSITGIITLLFLIIIATGAIRAHRHPERYGPRNTAFPGRPVQSRAKGLARAMLETLPIVKFENPKSTKDGDDMKCIENSLNASSEGLQDLSGRMEEGKTKKVDPIQKGPIESNYEIQEADLGCSICTEDFIAGEYLRVLPCNHKYHPVCIDPWLLDVCGTCPLCRHDLRPISPDSSGIVVAEGLPPPLSAIDEERYHSDNQEYNSRRNKITRFFDLTRLRQAPPDESIAALRQLRQQTQPYIESTNTADIEERNRSSRLTERLKDTFRIRTRTQPAGLLSG</sequence>
<dbReference type="CDD" id="cd16454">
    <property type="entry name" value="RING-H2_PA-TM-RING"/>
    <property type="match status" value="1"/>
</dbReference>
<proteinExistence type="predicted"/>
<dbReference type="SMART" id="SM00184">
    <property type="entry name" value="RING"/>
    <property type="match status" value="1"/>
</dbReference>
<dbReference type="InterPro" id="IPR001841">
    <property type="entry name" value="Znf_RING"/>
</dbReference>
<evidence type="ECO:0000256" key="5">
    <source>
        <dbReference type="ARBA" id="ARBA00022833"/>
    </source>
</evidence>
<dbReference type="PANTHER" id="PTHR46539">
    <property type="entry name" value="E3 UBIQUITIN-PROTEIN LIGASE ATL42"/>
    <property type="match status" value="1"/>
</dbReference>
<name>A0A0B1PF57_UNCNE</name>
<evidence type="ECO:0000256" key="6">
    <source>
        <dbReference type="ARBA" id="ARBA00022989"/>
    </source>
</evidence>
<feature type="transmembrane region" description="Helical" evidence="9">
    <location>
        <begin position="204"/>
        <end position="225"/>
    </location>
</feature>
<dbReference type="PROSITE" id="PS50089">
    <property type="entry name" value="ZF_RING_2"/>
    <property type="match status" value="1"/>
</dbReference>
<keyword evidence="7 9" id="KW-0472">Membrane</keyword>
<dbReference type="PANTHER" id="PTHR46539:SF1">
    <property type="entry name" value="E3 UBIQUITIN-PROTEIN LIGASE ATL42"/>
    <property type="match status" value="1"/>
</dbReference>
<keyword evidence="5" id="KW-0862">Zinc</keyword>
<evidence type="ECO:0000256" key="9">
    <source>
        <dbReference type="SAM" id="Phobius"/>
    </source>
</evidence>
<keyword evidence="2 9" id="KW-0812">Transmembrane</keyword>
<evidence type="ECO:0000259" key="11">
    <source>
        <dbReference type="PROSITE" id="PS50089"/>
    </source>
</evidence>
<dbReference type="OMA" id="PGCSICT"/>